<feature type="compositionally biased region" description="Low complexity" evidence="1">
    <location>
        <begin position="49"/>
        <end position="60"/>
    </location>
</feature>
<protein>
    <recommendedName>
        <fullName evidence="4">HEAT repeat-containing protein 1</fullName>
    </recommendedName>
</protein>
<organism evidence="2 3">
    <name type="scientific">Prorocentrum cordatum</name>
    <dbReference type="NCBI Taxonomy" id="2364126"/>
    <lineage>
        <taxon>Eukaryota</taxon>
        <taxon>Sar</taxon>
        <taxon>Alveolata</taxon>
        <taxon>Dinophyceae</taxon>
        <taxon>Prorocentrales</taxon>
        <taxon>Prorocentraceae</taxon>
        <taxon>Prorocentrum</taxon>
    </lineage>
</organism>
<evidence type="ECO:0000313" key="2">
    <source>
        <dbReference type="EMBL" id="CAK0805155.1"/>
    </source>
</evidence>
<gene>
    <name evidence="2" type="ORF">PCOR1329_LOCUS11766</name>
</gene>
<accession>A0ABN9QGN9</accession>
<proteinExistence type="predicted"/>
<evidence type="ECO:0000256" key="1">
    <source>
        <dbReference type="SAM" id="MobiDB-lite"/>
    </source>
</evidence>
<evidence type="ECO:0000313" key="3">
    <source>
        <dbReference type="Proteomes" id="UP001189429"/>
    </source>
</evidence>
<name>A0ABN9QGN9_9DINO</name>
<dbReference type="EMBL" id="CAUYUJ010003397">
    <property type="protein sequence ID" value="CAK0805155.1"/>
    <property type="molecule type" value="Genomic_DNA"/>
</dbReference>
<feature type="region of interest" description="Disordered" evidence="1">
    <location>
        <begin position="1"/>
        <end position="75"/>
    </location>
</feature>
<dbReference type="Proteomes" id="UP001189429">
    <property type="component" value="Unassembled WGS sequence"/>
</dbReference>
<comment type="caution">
    <text evidence="2">The sequence shown here is derived from an EMBL/GenBank/DDBJ whole genome shotgun (WGS) entry which is preliminary data.</text>
</comment>
<reference evidence="2" key="1">
    <citation type="submission" date="2023-10" db="EMBL/GenBank/DDBJ databases">
        <authorList>
            <person name="Chen Y."/>
            <person name="Shah S."/>
            <person name="Dougan E. K."/>
            <person name="Thang M."/>
            <person name="Chan C."/>
        </authorList>
    </citation>
    <scope>NUCLEOTIDE SEQUENCE [LARGE SCALE GENOMIC DNA]</scope>
</reference>
<evidence type="ECO:0008006" key="4">
    <source>
        <dbReference type="Google" id="ProtNLM"/>
    </source>
</evidence>
<sequence>MGLFQRGCRSATEAGDEGGAELAWRARVPRREDGGVGGLGGRNGSGGSAHAAPAAAAEAPQVGQELGREGCPAKSAAWRPVAQEAQGVLGAPGGQLSAGTYQEKDSMDKDLTVNCSQFEDEDKEKNYEGQDKALESGFNTQVLSMADDNNNEFVDGWALWHMGEQELMEESSKPGALGVKAHRDLFHKQHKVKKDRISEWRLANDVVVGVIKAFKGIPPFPKLFEDGDEEQEDFEPDAEDQGVRCMAAEALGQLGAAEAVPAFLTDFGDSSAKSSESVVERNVLEIGGLVHQIESLSEQELEDLVAGSRIAPQVFRDWVEGRSQAGIAEQGLLGSVSRRLRASSRNTFGCGES</sequence>
<keyword evidence="3" id="KW-1185">Reference proteome</keyword>
<feature type="compositionally biased region" description="Gly residues" evidence="1">
    <location>
        <begin position="35"/>
        <end position="47"/>
    </location>
</feature>